<feature type="non-terminal residue" evidence="11">
    <location>
        <position position="334"/>
    </location>
</feature>
<keyword evidence="12" id="KW-1185">Reference proteome</keyword>
<name>A0A2J6PIW3_9HELO</name>
<gene>
    <name evidence="11" type="ORF">NA56DRAFT_651207</name>
</gene>
<feature type="region of interest" description="Disordered" evidence="8">
    <location>
        <begin position="49"/>
        <end position="68"/>
    </location>
</feature>
<sequence>MTTLTLRGLRTASRFQRVQPHPLLGLQSQFLVPQTPSFRYASTTSALPTRTPRTFPVNGPSTTLPAPLNVPARGENQSLVPYLYSVGKSYLAFYKTGVWNIYTNFKLSREVQRKIDAQNASTFSAAVVSASLTRSDLQLLVRNWHDIKRVPMFALVLLICGEFTPLVVIAISSIVPWTCRIPKQVESDRRKLEQRRSASFRELTTEPPTEAGVEKLAKTQLMHINKSLGLSFGMWDWVGGLPTGILRRKVSRRVEYLELDDGLIRKAGGIQHMELEEVKMALVERGVDVLSKGEAQLKGHLNAWLLSREKAPVEKLLLTRPSVWPVRMNAPEKV</sequence>
<reference evidence="11 12" key="1">
    <citation type="submission" date="2016-05" db="EMBL/GenBank/DDBJ databases">
        <title>A degradative enzymes factory behind the ericoid mycorrhizal symbiosis.</title>
        <authorList>
            <consortium name="DOE Joint Genome Institute"/>
            <person name="Martino E."/>
            <person name="Morin E."/>
            <person name="Grelet G."/>
            <person name="Kuo A."/>
            <person name="Kohler A."/>
            <person name="Daghino S."/>
            <person name="Barry K."/>
            <person name="Choi C."/>
            <person name="Cichocki N."/>
            <person name="Clum A."/>
            <person name="Copeland A."/>
            <person name="Hainaut M."/>
            <person name="Haridas S."/>
            <person name="Labutti K."/>
            <person name="Lindquist E."/>
            <person name="Lipzen A."/>
            <person name="Khouja H.-R."/>
            <person name="Murat C."/>
            <person name="Ohm R."/>
            <person name="Olson A."/>
            <person name="Spatafora J."/>
            <person name="Veneault-Fourrey C."/>
            <person name="Henrissat B."/>
            <person name="Grigoriev I."/>
            <person name="Martin F."/>
            <person name="Perotto S."/>
        </authorList>
    </citation>
    <scope>NUCLEOTIDE SEQUENCE [LARGE SCALE GENOMIC DNA]</scope>
    <source>
        <strain evidence="11 12">UAMH 7357</strain>
    </source>
</reference>
<feature type="domain" description="Letm1 RBD" evidence="10">
    <location>
        <begin position="137"/>
        <end position="334"/>
    </location>
</feature>
<dbReference type="GO" id="GO:0030003">
    <property type="term" value="P:intracellular monoatomic cation homeostasis"/>
    <property type="evidence" value="ECO:0007669"/>
    <property type="project" value="TreeGrafter"/>
</dbReference>
<dbReference type="OrthoDB" id="73691at2759"/>
<evidence type="ECO:0000256" key="2">
    <source>
        <dbReference type="ARBA" id="ARBA00022692"/>
    </source>
</evidence>
<evidence type="ECO:0000256" key="6">
    <source>
        <dbReference type="ARBA" id="ARBA00023136"/>
    </source>
</evidence>
<dbReference type="InterPro" id="IPR044202">
    <property type="entry name" value="LETM1/MDM38-like"/>
</dbReference>
<dbReference type="GO" id="GO:0043022">
    <property type="term" value="F:ribosome binding"/>
    <property type="evidence" value="ECO:0007669"/>
    <property type="project" value="InterPro"/>
</dbReference>
<evidence type="ECO:0000256" key="4">
    <source>
        <dbReference type="ARBA" id="ARBA00022989"/>
    </source>
</evidence>
<evidence type="ECO:0000256" key="1">
    <source>
        <dbReference type="ARBA" id="ARBA00004434"/>
    </source>
</evidence>
<dbReference type="InterPro" id="IPR033122">
    <property type="entry name" value="LETM1-like_RBD"/>
</dbReference>
<evidence type="ECO:0000256" key="5">
    <source>
        <dbReference type="ARBA" id="ARBA00023128"/>
    </source>
</evidence>
<organism evidence="11 12">
    <name type="scientific">Hyaloscypha hepaticicola</name>
    <dbReference type="NCBI Taxonomy" id="2082293"/>
    <lineage>
        <taxon>Eukaryota</taxon>
        <taxon>Fungi</taxon>
        <taxon>Dikarya</taxon>
        <taxon>Ascomycota</taxon>
        <taxon>Pezizomycotina</taxon>
        <taxon>Leotiomycetes</taxon>
        <taxon>Helotiales</taxon>
        <taxon>Hyaloscyphaceae</taxon>
        <taxon>Hyaloscypha</taxon>
    </lineage>
</organism>
<evidence type="ECO:0000256" key="8">
    <source>
        <dbReference type="SAM" id="MobiDB-lite"/>
    </source>
</evidence>
<dbReference type="PANTHER" id="PTHR14009:SF6">
    <property type="entry name" value="LETM1 RBD DOMAIN-CONTAINING PROTEIN"/>
    <property type="match status" value="1"/>
</dbReference>
<evidence type="ECO:0000313" key="11">
    <source>
        <dbReference type="EMBL" id="PMD13967.1"/>
    </source>
</evidence>
<protein>
    <recommendedName>
        <fullName evidence="10">Letm1 RBD domain-containing protein</fullName>
    </recommendedName>
</protein>
<dbReference type="Proteomes" id="UP000235672">
    <property type="component" value="Unassembled WGS sequence"/>
</dbReference>
<evidence type="ECO:0000259" key="10">
    <source>
        <dbReference type="PROSITE" id="PS51758"/>
    </source>
</evidence>
<feature type="transmembrane region" description="Helical" evidence="9">
    <location>
        <begin position="152"/>
        <end position="177"/>
    </location>
</feature>
<evidence type="ECO:0000256" key="9">
    <source>
        <dbReference type="SAM" id="Phobius"/>
    </source>
</evidence>
<dbReference type="PANTHER" id="PTHR14009">
    <property type="entry name" value="LEUCINE ZIPPER-EF-HAND CONTAINING TRANSMEMBRANE PROTEIN"/>
    <property type="match status" value="1"/>
</dbReference>
<comment type="subcellular location">
    <subcellularLocation>
        <location evidence="1">Mitochondrion inner membrane</location>
        <topology evidence="1">Single-pass membrane protein</topology>
    </subcellularLocation>
</comment>
<proteinExistence type="predicted"/>
<keyword evidence="6 9" id="KW-0472">Membrane</keyword>
<dbReference type="AlphaFoldDB" id="A0A2J6PIW3"/>
<keyword evidence="5 7" id="KW-0496">Mitochondrion</keyword>
<evidence type="ECO:0000313" key="12">
    <source>
        <dbReference type="Proteomes" id="UP000235672"/>
    </source>
</evidence>
<keyword evidence="2 9" id="KW-0812">Transmembrane</keyword>
<accession>A0A2J6PIW3</accession>
<dbReference type="EMBL" id="KZ613525">
    <property type="protein sequence ID" value="PMD13967.1"/>
    <property type="molecule type" value="Genomic_DNA"/>
</dbReference>
<keyword evidence="3" id="KW-0999">Mitochondrion inner membrane</keyword>
<keyword evidence="4 9" id="KW-1133">Transmembrane helix</keyword>
<dbReference type="GO" id="GO:0005743">
    <property type="term" value="C:mitochondrial inner membrane"/>
    <property type="evidence" value="ECO:0007669"/>
    <property type="project" value="UniProtKB-SubCell"/>
</dbReference>
<evidence type="ECO:0000256" key="3">
    <source>
        <dbReference type="ARBA" id="ARBA00022792"/>
    </source>
</evidence>
<dbReference type="PROSITE" id="PS51758">
    <property type="entry name" value="LETM1_RBD"/>
    <property type="match status" value="1"/>
</dbReference>
<evidence type="ECO:0000256" key="7">
    <source>
        <dbReference type="PROSITE-ProRule" id="PRU01094"/>
    </source>
</evidence>
<dbReference type="Pfam" id="PF07766">
    <property type="entry name" value="LETM1_RBD"/>
    <property type="match status" value="1"/>
</dbReference>